<organism evidence="1 2">
    <name type="scientific">Variovorax paradoxus</name>
    <dbReference type="NCBI Taxonomy" id="34073"/>
    <lineage>
        <taxon>Bacteria</taxon>
        <taxon>Pseudomonadati</taxon>
        <taxon>Pseudomonadota</taxon>
        <taxon>Betaproteobacteria</taxon>
        <taxon>Burkholderiales</taxon>
        <taxon>Comamonadaceae</taxon>
        <taxon>Variovorax</taxon>
    </lineage>
</organism>
<dbReference type="EMBL" id="LVHG01000021">
    <property type="protein sequence ID" value="OAK66612.1"/>
    <property type="molecule type" value="Genomic_DNA"/>
</dbReference>
<dbReference type="Gene3D" id="3.40.50.1000">
    <property type="entry name" value="HAD superfamily/HAD-like"/>
    <property type="match status" value="1"/>
</dbReference>
<dbReference type="RefSeq" id="WP_081266053.1">
    <property type="nucleotide sequence ID" value="NZ_LVHG01000021.1"/>
</dbReference>
<accession>A0AA91ICT8</accession>
<evidence type="ECO:0000313" key="2">
    <source>
        <dbReference type="Proteomes" id="UP000077852"/>
    </source>
</evidence>
<dbReference type="AlphaFoldDB" id="A0AA91ICT8"/>
<comment type="caution">
    <text evidence="1">The sequence shown here is derived from an EMBL/GenBank/DDBJ whole genome shotgun (WGS) entry which is preliminary data.</text>
</comment>
<dbReference type="Proteomes" id="UP000077852">
    <property type="component" value="Unassembled WGS sequence"/>
</dbReference>
<protein>
    <submittedName>
        <fullName evidence="1">Uncharacterized protein</fullName>
    </submittedName>
</protein>
<gene>
    <name evidence="1" type="ORF">A3K87_06455</name>
</gene>
<name>A0AA91ICT8_VARPD</name>
<dbReference type="InterPro" id="IPR023214">
    <property type="entry name" value="HAD_sf"/>
</dbReference>
<proteinExistence type="predicted"/>
<sequence>MQDSTHLPRLGIDIGRVLIAAEGAGGADTSFIGGSLQDALATPPYEGMFDAVAPLVERFEGRVWLVSKCGPSVQAKSRAWLQHHRFFERTGIAPANLRFCLQRPQKADHCRDLRITHFIDDRTDVLRHLEGIVPKRYLFGPQSKPVTVAGLVLLPSWNDAAAIVA</sequence>
<evidence type="ECO:0000313" key="1">
    <source>
        <dbReference type="EMBL" id="OAK66612.1"/>
    </source>
</evidence>
<reference evidence="1 2" key="1">
    <citation type="submission" date="2016-03" db="EMBL/GenBank/DDBJ databases">
        <title>Genome sequence of Variovorax paradoxus KB5.</title>
        <authorList>
            <person name="Jeong H."/>
            <person name="Hong C.E."/>
            <person name="Jo S.H."/>
            <person name="Park J.M."/>
        </authorList>
    </citation>
    <scope>NUCLEOTIDE SEQUENCE [LARGE SCALE GENOMIC DNA]</scope>
    <source>
        <strain evidence="1 2">KB5</strain>
    </source>
</reference>